<reference evidence="2 3" key="1">
    <citation type="submission" date="2014-06" db="EMBL/GenBank/DDBJ databases">
        <authorList>
            <consortium name="DOE Joint Genome Institute"/>
            <person name="Kuo A."/>
            <person name="Kohler A."/>
            <person name="Nagy L.G."/>
            <person name="Floudas D."/>
            <person name="Copeland A."/>
            <person name="Barry K.W."/>
            <person name="Cichocki N."/>
            <person name="Veneault-Fourrey C."/>
            <person name="LaButti K."/>
            <person name="Lindquist E.A."/>
            <person name="Lipzen A."/>
            <person name="Lundell T."/>
            <person name="Morin E."/>
            <person name="Murat C."/>
            <person name="Sun H."/>
            <person name="Tunlid A."/>
            <person name="Henrissat B."/>
            <person name="Grigoriev I.V."/>
            <person name="Hibbett D.S."/>
            <person name="Martin F."/>
            <person name="Nordberg H.P."/>
            <person name="Cantor M.N."/>
            <person name="Hua S.X."/>
        </authorList>
    </citation>
    <scope>NUCLEOTIDE SEQUENCE [LARGE SCALE GENOMIC DNA]</scope>
    <source>
        <strain evidence="2 3">ATCC 200175</strain>
    </source>
</reference>
<evidence type="ECO:0000313" key="3">
    <source>
        <dbReference type="Proteomes" id="UP000053647"/>
    </source>
</evidence>
<feature type="compositionally biased region" description="Basic residues" evidence="1">
    <location>
        <begin position="1"/>
        <end position="13"/>
    </location>
</feature>
<organism evidence="2 3">
    <name type="scientific">Paxillus involutus ATCC 200175</name>
    <dbReference type="NCBI Taxonomy" id="664439"/>
    <lineage>
        <taxon>Eukaryota</taxon>
        <taxon>Fungi</taxon>
        <taxon>Dikarya</taxon>
        <taxon>Basidiomycota</taxon>
        <taxon>Agaricomycotina</taxon>
        <taxon>Agaricomycetes</taxon>
        <taxon>Agaricomycetidae</taxon>
        <taxon>Boletales</taxon>
        <taxon>Paxilineae</taxon>
        <taxon>Paxillaceae</taxon>
        <taxon>Paxillus</taxon>
    </lineage>
</organism>
<feature type="compositionally biased region" description="Polar residues" evidence="1">
    <location>
        <begin position="316"/>
        <end position="327"/>
    </location>
</feature>
<sequence>MARRSKGQHKKTSKINSVASKISELQDEIRKLQLHEKKKQPAPNKQSTPKLIKKPKGAAGRSPPNGYNIQEAMELDKREYNAFTAIARHLSHRYLDPTKTMRDQDQFTVAMVLSFAQKRFSTLADYANNWPMRDLISRFLRNHVQYLKNNDDVLEDALHRSTREFLDMDIDDLAAFVNRKDKKRHDGESDDGGEDEDEDDNGDEGEEEEGDGEEEEAEEIDESEPEEEVQRVKKHKPIKIISSKSNSGSKKSKSGVVNSQAKKASKKMVSVVQQDEDDQSEAMKGKRSKKVSKRVTGSVKRQGEDDQRKTQKRKTTSQVSLNATHRL</sequence>
<dbReference type="OrthoDB" id="2682158at2759"/>
<protein>
    <submittedName>
        <fullName evidence="2">Unplaced genomic scaffold PAXINscaffold_168, whole genome shotgun sequence</fullName>
    </submittedName>
</protein>
<feature type="region of interest" description="Disordered" evidence="1">
    <location>
        <begin position="182"/>
        <end position="327"/>
    </location>
</feature>
<dbReference type="EMBL" id="KN819490">
    <property type="protein sequence ID" value="KIJ09208.1"/>
    <property type="molecule type" value="Genomic_DNA"/>
</dbReference>
<reference evidence="3" key="2">
    <citation type="submission" date="2015-01" db="EMBL/GenBank/DDBJ databases">
        <title>Evolutionary Origins and Diversification of the Mycorrhizal Mutualists.</title>
        <authorList>
            <consortium name="DOE Joint Genome Institute"/>
            <consortium name="Mycorrhizal Genomics Consortium"/>
            <person name="Kohler A."/>
            <person name="Kuo A."/>
            <person name="Nagy L.G."/>
            <person name="Floudas D."/>
            <person name="Copeland A."/>
            <person name="Barry K.W."/>
            <person name="Cichocki N."/>
            <person name="Veneault-Fourrey C."/>
            <person name="LaButti K."/>
            <person name="Lindquist E.A."/>
            <person name="Lipzen A."/>
            <person name="Lundell T."/>
            <person name="Morin E."/>
            <person name="Murat C."/>
            <person name="Riley R."/>
            <person name="Ohm R."/>
            <person name="Sun H."/>
            <person name="Tunlid A."/>
            <person name="Henrissat B."/>
            <person name="Grigoriev I.V."/>
            <person name="Hibbett D.S."/>
            <person name="Martin F."/>
        </authorList>
    </citation>
    <scope>NUCLEOTIDE SEQUENCE [LARGE SCALE GENOMIC DNA]</scope>
    <source>
        <strain evidence="3">ATCC 200175</strain>
    </source>
</reference>
<name>A0A0C9TE39_PAXIN</name>
<dbReference type="Proteomes" id="UP000053647">
    <property type="component" value="Unassembled WGS sequence"/>
</dbReference>
<feature type="compositionally biased region" description="Acidic residues" evidence="1">
    <location>
        <begin position="188"/>
        <end position="227"/>
    </location>
</feature>
<proteinExistence type="predicted"/>
<dbReference type="AlphaFoldDB" id="A0A0C9TE39"/>
<evidence type="ECO:0000313" key="2">
    <source>
        <dbReference type="EMBL" id="KIJ09208.1"/>
    </source>
</evidence>
<dbReference type="HOGENOM" id="CLU_073645_0_0_1"/>
<evidence type="ECO:0000256" key="1">
    <source>
        <dbReference type="SAM" id="MobiDB-lite"/>
    </source>
</evidence>
<gene>
    <name evidence="2" type="ORF">PAXINDRAFT_17686</name>
</gene>
<feature type="compositionally biased region" description="Low complexity" evidence="1">
    <location>
        <begin position="239"/>
        <end position="273"/>
    </location>
</feature>
<accession>A0A0C9TE39</accession>
<feature type="region of interest" description="Disordered" evidence="1">
    <location>
        <begin position="1"/>
        <end position="66"/>
    </location>
</feature>
<keyword evidence="3" id="KW-1185">Reference proteome</keyword>